<dbReference type="InterPro" id="IPR015813">
    <property type="entry name" value="Pyrv/PenolPyrv_kinase-like_dom"/>
</dbReference>
<evidence type="ECO:0000256" key="2">
    <source>
        <dbReference type="ARBA" id="ARBA00022723"/>
    </source>
</evidence>
<protein>
    <recommendedName>
        <fullName evidence="5">HpcH/HpaI aldolase/citrate lyase domain-containing protein</fullName>
    </recommendedName>
</protein>
<dbReference type="GO" id="GO:0016829">
    <property type="term" value="F:lyase activity"/>
    <property type="evidence" value="ECO:0007669"/>
    <property type="project" value="UniProtKB-KW"/>
</dbReference>
<dbReference type="PANTHER" id="PTHR30502:SF0">
    <property type="entry name" value="PHOSPHOENOLPYRUVATE CARBOXYLASE FAMILY PROTEIN"/>
    <property type="match status" value="1"/>
</dbReference>
<feature type="region of interest" description="Disordered" evidence="4">
    <location>
        <begin position="324"/>
        <end position="346"/>
    </location>
</feature>
<feature type="compositionally biased region" description="Basic and acidic residues" evidence="4">
    <location>
        <begin position="333"/>
        <end position="346"/>
    </location>
</feature>
<dbReference type="InterPro" id="IPR050251">
    <property type="entry name" value="HpcH-HpaI_aldolase"/>
</dbReference>
<name>A0ABD3E1R4_9LAMI</name>
<evidence type="ECO:0000256" key="1">
    <source>
        <dbReference type="ARBA" id="ARBA00005568"/>
    </source>
</evidence>
<comment type="similarity">
    <text evidence="1">Belongs to the HpcH/HpaI aldolase family.</text>
</comment>
<accession>A0ABD3E1R4</accession>
<comment type="caution">
    <text evidence="6">The sequence shown here is derived from an EMBL/GenBank/DDBJ whole genome shotgun (WGS) entry which is preliminary data.</text>
</comment>
<evidence type="ECO:0000313" key="6">
    <source>
        <dbReference type="EMBL" id="KAL3647021.1"/>
    </source>
</evidence>
<evidence type="ECO:0000256" key="4">
    <source>
        <dbReference type="SAM" id="MobiDB-lite"/>
    </source>
</evidence>
<dbReference type="InterPro" id="IPR005000">
    <property type="entry name" value="Aldolase/citrate-lyase_domain"/>
</dbReference>
<keyword evidence="7" id="KW-1185">Reference proteome</keyword>
<keyword evidence="3" id="KW-0456">Lyase</keyword>
<dbReference type="FunFam" id="3.20.20.60:FF:000028">
    <property type="entry name" value="2-keto-3-deoxy-L-rhamnonate aldolase-like"/>
    <property type="match status" value="1"/>
</dbReference>
<dbReference type="PANTHER" id="PTHR30502">
    <property type="entry name" value="2-KETO-3-DEOXY-L-RHAMNONATE ALDOLASE"/>
    <property type="match status" value="1"/>
</dbReference>
<dbReference type="Proteomes" id="UP001632038">
    <property type="component" value="Unassembled WGS sequence"/>
</dbReference>
<dbReference type="GO" id="GO:0046872">
    <property type="term" value="F:metal ion binding"/>
    <property type="evidence" value="ECO:0007669"/>
    <property type="project" value="UniProtKB-KW"/>
</dbReference>
<dbReference type="InterPro" id="IPR040442">
    <property type="entry name" value="Pyrv_kinase-like_dom_sf"/>
</dbReference>
<dbReference type="EMBL" id="JAVIJP010000009">
    <property type="protein sequence ID" value="KAL3647021.1"/>
    <property type="molecule type" value="Genomic_DNA"/>
</dbReference>
<dbReference type="Gene3D" id="3.20.20.60">
    <property type="entry name" value="Phosphoenolpyruvate-binding domains"/>
    <property type="match status" value="1"/>
</dbReference>
<evidence type="ECO:0000259" key="5">
    <source>
        <dbReference type="Pfam" id="PF03328"/>
    </source>
</evidence>
<gene>
    <name evidence="6" type="ORF">CASFOL_007989</name>
</gene>
<evidence type="ECO:0000313" key="7">
    <source>
        <dbReference type="Proteomes" id="UP001632038"/>
    </source>
</evidence>
<dbReference type="AlphaFoldDB" id="A0ABD3E1R4"/>
<keyword evidence="2" id="KW-0479">Metal-binding</keyword>
<evidence type="ECO:0000256" key="3">
    <source>
        <dbReference type="ARBA" id="ARBA00023239"/>
    </source>
</evidence>
<sequence>MASSLFHSLSSASLPTLRKSLYASNPNSITPSFSFPRPQPQFLTLAPNLKPLVSSAPHSTAAVSATHTPQSLKSRLKNGETLYGIFLLTFSPTIAEIAGHAGYDFAVVDMEHGHGGISDALPCLHALAATNTAAILRLPESSAAWAKKALDLGPQGIMFPMIDNPKAAKKAVSYCRFPPRGVRGSAHTIVRASNYGINEGYLSNYEEELLIMCQVESEEGAKKIDEISNVDGVDCVQMGPLDLSASMGYLWDPGHKKVKETLRGAEKAVLKGGGAYLSGFVMPHDGAAELRKRGYHMVAGAADIGLFRNAAVEDVRKFKVRLEAEKESDEEEKNGKVPAEEKYWSE</sequence>
<dbReference type="Pfam" id="PF03328">
    <property type="entry name" value="HpcH_HpaI"/>
    <property type="match status" value="1"/>
</dbReference>
<proteinExistence type="inferred from homology"/>
<feature type="domain" description="HpcH/HpaI aldolase/citrate lyase" evidence="5">
    <location>
        <begin position="83"/>
        <end position="310"/>
    </location>
</feature>
<organism evidence="6 7">
    <name type="scientific">Castilleja foliolosa</name>
    <dbReference type="NCBI Taxonomy" id="1961234"/>
    <lineage>
        <taxon>Eukaryota</taxon>
        <taxon>Viridiplantae</taxon>
        <taxon>Streptophyta</taxon>
        <taxon>Embryophyta</taxon>
        <taxon>Tracheophyta</taxon>
        <taxon>Spermatophyta</taxon>
        <taxon>Magnoliopsida</taxon>
        <taxon>eudicotyledons</taxon>
        <taxon>Gunneridae</taxon>
        <taxon>Pentapetalae</taxon>
        <taxon>asterids</taxon>
        <taxon>lamiids</taxon>
        <taxon>Lamiales</taxon>
        <taxon>Orobanchaceae</taxon>
        <taxon>Pedicularideae</taxon>
        <taxon>Castillejinae</taxon>
        <taxon>Castilleja</taxon>
    </lineage>
</organism>
<reference evidence="7" key="1">
    <citation type="journal article" date="2024" name="IScience">
        <title>Strigolactones Initiate the Formation of Haustorium-like Structures in Castilleja.</title>
        <authorList>
            <person name="Buerger M."/>
            <person name="Peterson D."/>
            <person name="Chory J."/>
        </authorList>
    </citation>
    <scope>NUCLEOTIDE SEQUENCE [LARGE SCALE GENOMIC DNA]</scope>
</reference>
<dbReference type="SUPFAM" id="SSF51621">
    <property type="entry name" value="Phosphoenolpyruvate/pyruvate domain"/>
    <property type="match status" value="1"/>
</dbReference>